<accession>A0ABS5C7U7</accession>
<evidence type="ECO:0000259" key="1">
    <source>
        <dbReference type="Pfam" id="PF00882"/>
    </source>
</evidence>
<feature type="domain" description="Phospholipase C/D" evidence="1">
    <location>
        <begin position="6"/>
        <end position="152"/>
    </location>
</feature>
<comment type="caution">
    <text evidence="2">The sequence shown here is derived from an EMBL/GenBank/DDBJ whole genome shotgun (WGS) entry which is preliminary data.</text>
</comment>
<reference evidence="2 3" key="1">
    <citation type="submission" date="2021-04" db="EMBL/GenBank/DDBJ databases">
        <title>Paenibacillus sp. DLE-14 whole genome sequence.</title>
        <authorList>
            <person name="Ham Y.J."/>
        </authorList>
    </citation>
    <scope>NUCLEOTIDE SEQUENCE [LARGE SCALE GENOMIC DNA]</scope>
    <source>
        <strain evidence="2 3">DLE-14</strain>
    </source>
</reference>
<organism evidence="2 3">
    <name type="scientific">Paenibacillus lignilyticus</name>
    <dbReference type="NCBI Taxonomy" id="1172615"/>
    <lineage>
        <taxon>Bacteria</taxon>
        <taxon>Bacillati</taxon>
        <taxon>Bacillota</taxon>
        <taxon>Bacilli</taxon>
        <taxon>Bacillales</taxon>
        <taxon>Paenibacillaceae</taxon>
        <taxon>Paenibacillus</taxon>
    </lineage>
</organism>
<dbReference type="Proteomes" id="UP000673394">
    <property type="component" value="Unassembled WGS sequence"/>
</dbReference>
<proteinExistence type="predicted"/>
<gene>
    <name evidence="2" type="ORF">I8J30_04930</name>
</gene>
<evidence type="ECO:0000313" key="3">
    <source>
        <dbReference type="Proteomes" id="UP000673394"/>
    </source>
</evidence>
<protein>
    <submittedName>
        <fullName evidence="2">Zinc dependent phospholipase C family protein</fullName>
    </submittedName>
</protein>
<name>A0ABS5C7U7_9BACL</name>
<dbReference type="InterPro" id="IPR029002">
    <property type="entry name" value="PLPC/GPLD1"/>
</dbReference>
<keyword evidence="3" id="KW-1185">Reference proteome</keyword>
<dbReference type="RefSeq" id="WP_210655885.1">
    <property type="nucleotide sequence ID" value="NZ_JAGKSP010000001.1"/>
</dbReference>
<sequence>MPNVWTHFLFGQQCLQVLGEQHLIASPHRKYMFNMGCQGPDFLFYHRFLPWQKGKTMSQLGSEMHQFHCGPVLLDLLDALDSTSDADAARDDALVYTLGFVLHHLLDRVMHPYVFSRSGSRKWDHQRFEVIMDTLIVRKLLGTETWKTEVWREINNRGELPASVIDAFEQIAAVHYPNHAPLIRREHWTGAMRDMIAAQRLFYDPTGIRRLLTFGKIEPFVYKRDPLQLDILNESHAPWLDPVDGQTLHTESVWELWDIAMAEATTVISAILVWLREKDPLQPILGSSEIPSPSKHQLREAVAQLIGNRSYETGLSCDCGASIQFEDPIWSTI</sequence>
<dbReference type="EMBL" id="JAGKSP010000001">
    <property type="protein sequence ID" value="MBP3962047.1"/>
    <property type="molecule type" value="Genomic_DNA"/>
</dbReference>
<evidence type="ECO:0000313" key="2">
    <source>
        <dbReference type="EMBL" id="MBP3962047.1"/>
    </source>
</evidence>
<dbReference type="Pfam" id="PF00882">
    <property type="entry name" value="Zn_dep_PLPC"/>
    <property type="match status" value="1"/>
</dbReference>